<dbReference type="GO" id="GO:0005886">
    <property type="term" value="C:plasma membrane"/>
    <property type="evidence" value="ECO:0007669"/>
    <property type="project" value="TreeGrafter"/>
</dbReference>
<dbReference type="InterPro" id="IPR013106">
    <property type="entry name" value="Ig_V-set"/>
</dbReference>
<evidence type="ECO:0000313" key="12">
    <source>
        <dbReference type="Ensembl" id="ENSPKIP00000010626.1"/>
    </source>
</evidence>
<evidence type="ECO:0000256" key="6">
    <source>
        <dbReference type="ARBA" id="ARBA00023136"/>
    </source>
</evidence>
<keyword evidence="13" id="KW-1185">Reference proteome</keyword>
<accession>A0A3B3QYU8</accession>
<dbReference type="Pfam" id="PF07686">
    <property type="entry name" value="V-set"/>
    <property type="match status" value="1"/>
</dbReference>
<evidence type="ECO:0000256" key="9">
    <source>
        <dbReference type="ARBA" id="ARBA00023319"/>
    </source>
</evidence>
<dbReference type="InterPro" id="IPR000920">
    <property type="entry name" value="Myelin_P0-rel"/>
</dbReference>
<keyword evidence="5 10" id="KW-1133">Transmembrane helix</keyword>
<dbReference type="InterPro" id="IPR036179">
    <property type="entry name" value="Ig-like_dom_sf"/>
</dbReference>
<dbReference type="InterPro" id="IPR003599">
    <property type="entry name" value="Ig_sub"/>
</dbReference>
<dbReference type="OrthoDB" id="8916449at2759"/>
<reference evidence="12" key="1">
    <citation type="submission" date="2025-08" db="UniProtKB">
        <authorList>
            <consortium name="Ensembl"/>
        </authorList>
    </citation>
    <scope>IDENTIFICATION</scope>
</reference>
<name>A0A3B3QYU8_9TELE</name>
<evidence type="ECO:0000256" key="10">
    <source>
        <dbReference type="SAM" id="Phobius"/>
    </source>
</evidence>
<dbReference type="STRING" id="1676925.ENSPKIP00000010626"/>
<dbReference type="SUPFAM" id="SSF48726">
    <property type="entry name" value="Immunoglobulin"/>
    <property type="match status" value="1"/>
</dbReference>
<keyword evidence="8" id="KW-0325">Glycoprotein</keyword>
<dbReference type="SMART" id="SM00409">
    <property type="entry name" value="IG"/>
    <property type="match status" value="1"/>
</dbReference>
<dbReference type="Gene3D" id="2.60.40.10">
    <property type="entry name" value="Immunoglobulins"/>
    <property type="match status" value="1"/>
</dbReference>
<dbReference type="Proteomes" id="UP000261540">
    <property type="component" value="Unplaced"/>
</dbReference>
<comment type="subcellular location">
    <subcellularLocation>
        <location evidence="1">Membrane</location>
        <topology evidence="1">Single-pass type I membrane protein</topology>
    </subcellularLocation>
</comment>
<evidence type="ECO:0000256" key="8">
    <source>
        <dbReference type="ARBA" id="ARBA00023180"/>
    </source>
</evidence>
<evidence type="ECO:0000256" key="2">
    <source>
        <dbReference type="ARBA" id="ARBA00007180"/>
    </source>
</evidence>
<keyword evidence="7" id="KW-1015">Disulfide bond</keyword>
<protein>
    <submittedName>
        <fullName evidence="12">Myelin protein zero like 2</fullName>
    </submittedName>
</protein>
<dbReference type="FunFam" id="2.60.40.10:FF:000193">
    <property type="entry name" value="Myelin protein zero-like 1 like"/>
    <property type="match status" value="1"/>
</dbReference>
<evidence type="ECO:0000256" key="5">
    <source>
        <dbReference type="ARBA" id="ARBA00022989"/>
    </source>
</evidence>
<keyword evidence="4" id="KW-0732">Signal</keyword>
<dbReference type="PANTHER" id="PTHR13869:SF21">
    <property type="entry name" value="MYELIN PROTEIN ZERO-LIKE PROTEIN 2"/>
    <property type="match status" value="1"/>
</dbReference>
<evidence type="ECO:0000256" key="4">
    <source>
        <dbReference type="ARBA" id="ARBA00022729"/>
    </source>
</evidence>
<dbReference type="InterPro" id="IPR007110">
    <property type="entry name" value="Ig-like_dom"/>
</dbReference>
<evidence type="ECO:0000256" key="7">
    <source>
        <dbReference type="ARBA" id="ARBA00023157"/>
    </source>
</evidence>
<dbReference type="PANTHER" id="PTHR13869">
    <property type="entry name" value="MYELIN P0 RELATED"/>
    <property type="match status" value="1"/>
</dbReference>
<dbReference type="AlphaFoldDB" id="A0A3B3QYU8"/>
<keyword evidence="9" id="KW-0393">Immunoglobulin domain</keyword>
<sequence>MLKIAVHGSHRQLLVLIGLVASGVPWVRGITAYTSSEQEAVNGTSTRLKCTFQTSEPVSSSSVTVTWTFRPQGQSHEESVLYYNEKPIMVDSGLFHKQVEWAGDIMRKDASITLRNVKFSYNGTFTCRVTNAPDVHGRAGELRLRVVTSASVSEITILAAAIGGGILLMLIILIAVVTVKHYQRKHEDIEEHCPSEKGSTMCQVEEATHLHVMEEKAHFERPASRASASSLKDEGEKLCDNSVVVLD</sequence>
<feature type="transmembrane region" description="Helical" evidence="10">
    <location>
        <begin position="155"/>
        <end position="179"/>
    </location>
</feature>
<evidence type="ECO:0000313" key="13">
    <source>
        <dbReference type="Proteomes" id="UP000261540"/>
    </source>
</evidence>
<comment type="similarity">
    <text evidence="2">Belongs to the myelin P0 protein family.</text>
</comment>
<dbReference type="InterPro" id="IPR013783">
    <property type="entry name" value="Ig-like_fold"/>
</dbReference>
<organism evidence="12 13">
    <name type="scientific">Paramormyrops kingsleyae</name>
    <dbReference type="NCBI Taxonomy" id="1676925"/>
    <lineage>
        <taxon>Eukaryota</taxon>
        <taxon>Metazoa</taxon>
        <taxon>Chordata</taxon>
        <taxon>Craniata</taxon>
        <taxon>Vertebrata</taxon>
        <taxon>Euteleostomi</taxon>
        <taxon>Actinopterygii</taxon>
        <taxon>Neopterygii</taxon>
        <taxon>Teleostei</taxon>
        <taxon>Osteoglossocephala</taxon>
        <taxon>Osteoglossomorpha</taxon>
        <taxon>Osteoglossiformes</taxon>
        <taxon>Mormyridae</taxon>
        <taxon>Paramormyrops</taxon>
    </lineage>
</organism>
<evidence type="ECO:0000256" key="3">
    <source>
        <dbReference type="ARBA" id="ARBA00022692"/>
    </source>
</evidence>
<reference evidence="12" key="2">
    <citation type="submission" date="2025-09" db="UniProtKB">
        <authorList>
            <consortium name="Ensembl"/>
        </authorList>
    </citation>
    <scope>IDENTIFICATION</scope>
</reference>
<dbReference type="PRINTS" id="PR00213">
    <property type="entry name" value="MYELINP0"/>
</dbReference>
<dbReference type="PROSITE" id="PS50835">
    <property type="entry name" value="IG_LIKE"/>
    <property type="match status" value="1"/>
</dbReference>
<dbReference type="Ensembl" id="ENSPKIT00000034760.1">
    <property type="protein sequence ID" value="ENSPKIP00000010626.1"/>
    <property type="gene ID" value="ENSPKIG00000025272.1"/>
</dbReference>
<keyword evidence="6 10" id="KW-0472">Membrane</keyword>
<keyword evidence="3 10" id="KW-0812">Transmembrane</keyword>
<proteinExistence type="inferred from homology"/>
<dbReference type="GO" id="GO:0098609">
    <property type="term" value="P:cell-cell adhesion"/>
    <property type="evidence" value="ECO:0007669"/>
    <property type="project" value="TreeGrafter"/>
</dbReference>
<evidence type="ECO:0000259" key="11">
    <source>
        <dbReference type="PROSITE" id="PS50835"/>
    </source>
</evidence>
<dbReference type="GeneTree" id="ENSGT01030000234556"/>
<evidence type="ECO:0000256" key="1">
    <source>
        <dbReference type="ARBA" id="ARBA00004479"/>
    </source>
</evidence>
<feature type="domain" description="Ig-like" evidence="11">
    <location>
        <begin position="25"/>
        <end position="148"/>
    </location>
</feature>